<dbReference type="AlphaFoldDB" id="A0A4R8LS88"/>
<proteinExistence type="predicted"/>
<accession>A0A4R8LS88</accession>
<dbReference type="RefSeq" id="WP_134158462.1">
    <property type="nucleotide sequence ID" value="NZ_SORF01000002.1"/>
</dbReference>
<gene>
    <name evidence="2" type="ORF">C7445_10255</name>
</gene>
<sequence length="167" mass="17997">MRGFLQWLREGMTSANGIAVGTSRQRPSTSSSSASAEADGAAEAIAVLRDLYTEFDEKHKELAKRIERLERILGAMTPVQSVAGLTCDDLPARAASEAVTMVQETRDETKHLRIAAGATSEEVYFSILDMLNTGASHGQIRAALGVTDEQIHVVESLLAGDPARRKD</sequence>
<name>A0A4R8LS88_9BACL</name>
<comment type="caution">
    <text evidence="2">The sequence shown here is derived from an EMBL/GenBank/DDBJ whole genome shotgun (WGS) entry which is preliminary data.</text>
</comment>
<protein>
    <submittedName>
        <fullName evidence="2">Uncharacterized protein</fullName>
    </submittedName>
</protein>
<feature type="region of interest" description="Disordered" evidence="1">
    <location>
        <begin position="18"/>
        <end position="37"/>
    </location>
</feature>
<keyword evidence="3" id="KW-1185">Reference proteome</keyword>
<organism evidence="2 3">
    <name type="scientific">Alicyclobacillus sacchari</name>
    <dbReference type="NCBI Taxonomy" id="392010"/>
    <lineage>
        <taxon>Bacteria</taxon>
        <taxon>Bacillati</taxon>
        <taxon>Bacillota</taxon>
        <taxon>Bacilli</taxon>
        <taxon>Bacillales</taxon>
        <taxon>Alicyclobacillaceae</taxon>
        <taxon>Alicyclobacillus</taxon>
    </lineage>
</organism>
<evidence type="ECO:0000313" key="2">
    <source>
        <dbReference type="EMBL" id="TDY50503.1"/>
    </source>
</evidence>
<dbReference type="EMBL" id="SORF01000002">
    <property type="protein sequence ID" value="TDY50503.1"/>
    <property type="molecule type" value="Genomic_DNA"/>
</dbReference>
<evidence type="ECO:0000313" key="3">
    <source>
        <dbReference type="Proteomes" id="UP000294581"/>
    </source>
</evidence>
<evidence type="ECO:0000256" key="1">
    <source>
        <dbReference type="SAM" id="MobiDB-lite"/>
    </source>
</evidence>
<dbReference type="Proteomes" id="UP000294581">
    <property type="component" value="Unassembled WGS sequence"/>
</dbReference>
<reference evidence="2 3" key="1">
    <citation type="submission" date="2019-03" db="EMBL/GenBank/DDBJ databases">
        <title>Genomic Encyclopedia of Type Strains, Phase IV (KMG-IV): sequencing the most valuable type-strain genomes for metagenomic binning, comparative biology and taxonomic classification.</title>
        <authorList>
            <person name="Goeker M."/>
        </authorList>
    </citation>
    <scope>NUCLEOTIDE SEQUENCE [LARGE SCALE GENOMIC DNA]</scope>
    <source>
        <strain evidence="2 3">DSM 17974</strain>
    </source>
</reference>
<feature type="compositionally biased region" description="Low complexity" evidence="1">
    <location>
        <begin position="28"/>
        <end position="37"/>
    </location>
</feature>
<dbReference type="OrthoDB" id="9970519at2"/>